<dbReference type="Proteomes" id="UP000828390">
    <property type="component" value="Unassembled WGS sequence"/>
</dbReference>
<accession>A0A9D4QZ62</accession>
<protein>
    <submittedName>
        <fullName evidence="1">Uncharacterized protein</fullName>
    </submittedName>
</protein>
<reference evidence="1" key="2">
    <citation type="submission" date="2020-11" db="EMBL/GenBank/DDBJ databases">
        <authorList>
            <person name="McCartney M.A."/>
            <person name="Auch B."/>
            <person name="Kono T."/>
            <person name="Mallez S."/>
            <person name="Becker A."/>
            <person name="Gohl D.M."/>
            <person name="Silverstein K.A.T."/>
            <person name="Koren S."/>
            <person name="Bechman K.B."/>
            <person name="Herman A."/>
            <person name="Abrahante J.E."/>
            <person name="Garbe J."/>
        </authorList>
    </citation>
    <scope>NUCLEOTIDE SEQUENCE</scope>
    <source>
        <strain evidence="1">Duluth1</strain>
        <tissue evidence="1">Whole animal</tissue>
    </source>
</reference>
<dbReference type="EMBL" id="JAIWYP010000003">
    <property type="protein sequence ID" value="KAH3848207.1"/>
    <property type="molecule type" value="Genomic_DNA"/>
</dbReference>
<gene>
    <name evidence="1" type="ORF">DPMN_090566</name>
</gene>
<comment type="caution">
    <text evidence="1">The sequence shown here is derived from an EMBL/GenBank/DDBJ whole genome shotgun (WGS) entry which is preliminary data.</text>
</comment>
<dbReference type="AlphaFoldDB" id="A0A9D4QZ62"/>
<evidence type="ECO:0000313" key="1">
    <source>
        <dbReference type="EMBL" id="KAH3848207.1"/>
    </source>
</evidence>
<reference evidence="1" key="1">
    <citation type="journal article" date="2019" name="bioRxiv">
        <title>The Genome of the Zebra Mussel, Dreissena polymorpha: A Resource for Invasive Species Research.</title>
        <authorList>
            <person name="McCartney M.A."/>
            <person name="Auch B."/>
            <person name="Kono T."/>
            <person name="Mallez S."/>
            <person name="Zhang Y."/>
            <person name="Obille A."/>
            <person name="Becker A."/>
            <person name="Abrahante J.E."/>
            <person name="Garbe J."/>
            <person name="Badalamenti J.P."/>
            <person name="Herman A."/>
            <person name="Mangelson H."/>
            <person name="Liachko I."/>
            <person name="Sullivan S."/>
            <person name="Sone E.D."/>
            <person name="Koren S."/>
            <person name="Silverstein K.A.T."/>
            <person name="Beckman K.B."/>
            <person name="Gohl D.M."/>
        </authorList>
    </citation>
    <scope>NUCLEOTIDE SEQUENCE</scope>
    <source>
        <strain evidence="1">Duluth1</strain>
        <tissue evidence="1">Whole animal</tissue>
    </source>
</reference>
<keyword evidence="2" id="KW-1185">Reference proteome</keyword>
<evidence type="ECO:0000313" key="2">
    <source>
        <dbReference type="Proteomes" id="UP000828390"/>
    </source>
</evidence>
<name>A0A9D4QZ62_DREPO</name>
<proteinExistence type="predicted"/>
<organism evidence="1 2">
    <name type="scientific">Dreissena polymorpha</name>
    <name type="common">Zebra mussel</name>
    <name type="synonym">Mytilus polymorpha</name>
    <dbReference type="NCBI Taxonomy" id="45954"/>
    <lineage>
        <taxon>Eukaryota</taxon>
        <taxon>Metazoa</taxon>
        <taxon>Spiralia</taxon>
        <taxon>Lophotrochozoa</taxon>
        <taxon>Mollusca</taxon>
        <taxon>Bivalvia</taxon>
        <taxon>Autobranchia</taxon>
        <taxon>Heteroconchia</taxon>
        <taxon>Euheterodonta</taxon>
        <taxon>Imparidentia</taxon>
        <taxon>Neoheterodontei</taxon>
        <taxon>Myida</taxon>
        <taxon>Dreissenoidea</taxon>
        <taxon>Dreissenidae</taxon>
        <taxon>Dreissena</taxon>
    </lineage>
</organism>
<sequence>MVHEYVTFMKPLELVGHGKTLTALALGYVALNKLLVSAADDYVIVWDLQKARQQVEKGQMFFYKSHLSTTCSIIREIL</sequence>